<dbReference type="PROSITE" id="PS00108">
    <property type="entry name" value="PROTEIN_KINASE_ST"/>
    <property type="match status" value="1"/>
</dbReference>
<evidence type="ECO:0000256" key="1">
    <source>
        <dbReference type="ARBA" id="ARBA00022527"/>
    </source>
</evidence>
<dbReference type="GO" id="GO:0007166">
    <property type="term" value="P:cell surface receptor signaling pathway"/>
    <property type="evidence" value="ECO:0007669"/>
    <property type="project" value="InterPro"/>
</dbReference>
<sequence length="387" mass="43188">MLNDTTSNNIERIIYSNYLGPNNFMATAGESVTDGIFDFSQEEEIIKWVVANLTCEQAMQRNAKCACVSRNSYCQNVTPGKTQYGYHCKCSNGFQGNPYLQNGCTDIDECSIPNKCNSRMCHNFEGGFNCTNSKLHNIILGVAIGIACGVGSISIALGRILLAQDEVPLLVYEFISNGTLYDLLHTNVTTKCLLSWDDRVRIAMEVAGALAYLHSAAAIPIFHRDVKSSNILLDENFTTKVSDFGASRSLSLDETHVMTIVQGTFGYLDPEYYHTGQLTEKSDVVEEADQEDMNEIASLAEACLRVKGVERPTMKEVDMRLQFLRTNRLRKKHRLPEQDGDIEALLCLEAKNLHEHVDLVNAAHVTPQGTTRFYSLEQEIESSVRSR</sequence>
<evidence type="ECO:0000313" key="8">
    <source>
        <dbReference type="EMBL" id="CAD6246286.1"/>
    </source>
</evidence>
<evidence type="ECO:0000256" key="5">
    <source>
        <dbReference type="ARBA" id="ARBA00023157"/>
    </source>
</evidence>
<comment type="caution">
    <text evidence="8">The sequence shown here is derived from an EMBL/GenBank/DDBJ whole genome shotgun (WGS) entry which is preliminary data.</text>
</comment>
<evidence type="ECO:0000256" key="2">
    <source>
        <dbReference type="ARBA" id="ARBA00022679"/>
    </source>
</evidence>
<dbReference type="PROSITE" id="PS50011">
    <property type="entry name" value="PROTEIN_KINASE_DOM"/>
    <property type="match status" value="1"/>
</dbReference>
<keyword evidence="5" id="KW-1015">Disulfide bond</keyword>
<dbReference type="InterPro" id="IPR008271">
    <property type="entry name" value="Ser/Thr_kinase_AS"/>
</dbReference>
<dbReference type="PANTHER" id="PTHR27005">
    <property type="entry name" value="WALL-ASSOCIATED RECEPTOR KINASE-LIKE 21"/>
    <property type="match status" value="1"/>
</dbReference>
<accession>A0A811PLC2</accession>
<evidence type="ECO:0000256" key="6">
    <source>
        <dbReference type="SAM" id="Phobius"/>
    </source>
</evidence>
<organism evidence="8 9">
    <name type="scientific">Miscanthus lutarioriparius</name>
    <dbReference type="NCBI Taxonomy" id="422564"/>
    <lineage>
        <taxon>Eukaryota</taxon>
        <taxon>Viridiplantae</taxon>
        <taxon>Streptophyta</taxon>
        <taxon>Embryophyta</taxon>
        <taxon>Tracheophyta</taxon>
        <taxon>Spermatophyta</taxon>
        <taxon>Magnoliopsida</taxon>
        <taxon>Liliopsida</taxon>
        <taxon>Poales</taxon>
        <taxon>Poaceae</taxon>
        <taxon>PACMAD clade</taxon>
        <taxon>Panicoideae</taxon>
        <taxon>Andropogonodae</taxon>
        <taxon>Andropogoneae</taxon>
        <taxon>Saccharinae</taxon>
        <taxon>Miscanthus</taxon>
    </lineage>
</organism>
<dbReference type="FunFam" id="1.10.510.10:FF:001921">
    <property type="entry name" value="Histone-lysine N-methyltransferase"/>
    <property type="match status" value="1"/>
</dbReference>
<dbReference type="InterPro" id="IPR000719">
    <property type="entry name" value="Prot_kinase_dom"/>
</dbReference>
<dbReference type="Gene3D" id="2.10.25.10">
    <property type="entry name" value="Laminin"/>
    <property type="match status" value="1"/>
</dbReference>
<dbReference type="GO" id="GO:0005509">
    <property type="term" value="F:calcium ion binding"/>
    <property type="evidence" value="ECO:0007669"/>
    <property type="project" value="InterPro"/>
</dbReference>
<keyword evidence="1" id="KW-0418">Kinase</keyword>
<dbReference type="CDD" id="cd00054">
    <property type="entry name" value="EGF_CA"/>
    <property type="match status" value="1"/>
</dbReference>
<keyword evidence="6" id="KW-0472">Membrane</keyword>
<dbReference type="Proteomes" id="UP000604825">
    <property type="component" value="Unassembled WGS sequence"/>
</dbReference>
<dbReference type="GO" id="GO:0005524">
    <property type="term" value="F:ATP binding"/>
    <property type="evidence" value="ECO:0007669"/>
    <property type="project" value="UniProtKB-KW"/>
</dbReference>
<evidence type="ECO:0000259" key="7">
    <source>
        <dbReference type="PROSITE" id="PS50011"/>
    </source>
</evidence>
<reference evidence="8" key="1">
    <citation type="submission" date="2020-10" db="EMBL/GenBank/DDBJ databases">
        <authorList>
            <person name="Han B."/>
            <person name="Lu T."/>
            <person name="Zhao Q."/>
            <person name="Huang X."/>
            <person name="Zhao Y."/>
        </authorList>
    </citation>
    <scope>NUCLEOTIDE SEQUENCE</scope>
</reference>
<dbReference type="SUPFAM" id="SSF56112">
    <property type="entry name" value="Protein kinase-like (PK-like)"/>
    <property type="match status" value="1"/>
</dbReference>
<dbReference type="GO" id="GO:0004674">
    <property type="term" value="F:protein serine/threonine kinase activity"/>
    <property type="evidence" value="ECO:0007669"/>
    <property type="project" value="UniProtKB-KW"/>
</dbReference>
<evidence type="ECO:0000256" key="3">
    <source>
        <dbReference type="ARBA" id="ARBA00022741"/>
    </source>
</evidence>
<dbReference type="InterPro" id="IPR011009">
    <property type="entry name" value="Kinase-like_dom_sf"/>
</dbReference>
<dbReference type="AlphaFoldDB" id="A0A811PLC2"/>
<feature type="domain" description="Protein kinase" evidence="7">
    <location>
        <begin position="73"/>
        <end position="387"/>
    </location>
</feature>
<dbReference type="GO" id="GO:0005886">
    <property type="term" value="C:plasma membrane"/>
    <property type="evidence" value="ECO:0007669"/>
    <property type="project" value="TreeGrafter"/>
</dbReference>
<protein>
    <recommendedName>
        <fullName evidence="7">Protein kinase domain-containing protein</fullName>
    </recommendedName>
</protein>
<keyword evidence="6" id="KW-1133">Transmembrane helix</keyword>
<dbReference type="OrthoDB" id="4062651at2759"/>
<keyword evidence="3" id="KW-0547">Nucleotide-binding</keyword>
<dbReference type="EMBL" id="CAJGYO010000007">
    <property type="protein sequence ID" value="CAD6246286.1"/>
    <property type="molecule type" value="Genomic_DNA"/>
</dbReference>
<keyword evidence="2" id="KW-0808">Transferase</keyword>
<keyword evidence="4" id="KW-0067">ATP-binding</keyword>
<dbReference type="SMART" id="SM00220">
    <property type="entry name" value="S_TKc"/>
    <property type="match status" value="1"/>
</dbReference>
<dbReference type="PANTHER" id="PTHR27005:SF231">
    <property type="entry name" value="PROTEIN KINASE DOMAIN-CONTAINING PROTEIN"/>
    <property type="match status" value="1"/>
</dbReference>
<dbReference type="Pfam" id="PF00069">
    <property type="entry name" value="Pkinase"/>
    <property type="match status" value="1"/>
</dbReference>
<keyword evidence="9" id="KW-1185">Reference proteome</keyword>
<gene>
    <name evidence="8" type="ORF">NCGR_LOCUS30554</name>
</gene>
<evidence type="ECO:0000313" key="9">
    <source>
        <dbReference type="Proteomes" id="UP000604825"/>
    </source>
</evidence>
<name>A0A811PLC2_9POAL</name>
<dbReference type="PROSITE" id="PS01187">
    <property type="entry name" value="EGF_CA"/>
    <property type="match status" value="1"/>
</dbReference>
<proteinExistence type="predicted"/>
<dbReference type="InterPro" id="IPR045274">
    <property type="entry name" value="WAK-like"/>
</dbReference>
<evidence type="ECO:0000256" key="4">
    <source>
        <dbReference type="ARBA" id="ARBA00022840"/>
    </source>
</evidence>
<dbReference type="Gene3D" id="1.10.510.10">
    <property type="entry name" value="Transferase(Phosphotransferase) domain 1"/>
    <property type="match status" value="1"/>
</dbReference>
<dbReference type="InterPro" id="IPR018097">
    <property type="entry name" value="EGF_Ca-bd_CS"/>
</dbReference>
<keyword evidence="1" id="KW-0723">Serine/threonine-protein kinase</keyword>
<keyword evidence="6" id="KW-0812">Transmembrane</keyword>
<feature type="transmembrane region" description="Helical" evidence="6">
    <location>
        <begin position="138"/>
        <end position="162"/>
    </location>
</feature>